<accession>A0A6G0VQV1</accession>
<reference evidence="1 2" key="1">
    <citation type="submission" date="2019-08" db="EMBL/GenBank/DDBJ databases">
        <title>Whole genome of Aphis craccivora.</title>
        <authorList>
            <person name="Voronova N.V."/>
            <person name="Shulinski R.S."/>
            <person name="Bandarenka Y.V."/>
            <person name="Zhorov D.G."/>
            <person name="Warner D."/>
        </authorList>
    </citation>
    <scope>NUCLEOTIDE SEQUENCE [LARGE SCALE GENOMIC DNA]</scope>
    <source>
        <strain evidence="1">180601</strain>
        <tissue evidence="1">Whole Body</tissue>
    </source>
</reference>
<proteinExistence type="predicted"/>
<dbReference type="EMBL" id="VUJU01013625">
    <property type="protein sequence ID" value="KAF0704211.1"/>
    <property type="molecule type" value="Genomic_DNA"/>
</dbReference>
<evidence type="ECO:0000313" key="2">
    <source>
        <dbReference type="Proteomes" id="UP000478052"/>
    </source>
</evidence>
<name>A0A6G0VQV1_APHCR</name>
<keyword evidence="2" id="KW-1185">Reference proteome</keyword>
<dbReference type="OrthoDB" id="6582661at2759"/>
<dbReference type="Proteomes" id="UP000478052">
    <property type="component" value="Unassembled WGS sequence"/>
</dbReference>
<evidence type="ECO:0000313" key="1">
    <source>
        <dbReference type="EMBL" id="KAF0704211.1"/>
    </source>
</evidence>
<protein>
    <submittedName>
        <fullName evidence="1">Protein ALP1-like</fullName>
    </submittedName>
</protein>
<organism evidence="1 2">
    <name type="scientific">Aphis craccivora</name>
    <name type="common">Cowpea aphid</name>
    <dbReference type="NCBI Taxonomy" id="307492"/>
    <lineage>
        <taxon>Eukaryota</taxon>
        <taxon>Metazoa</taxon>
        <taxon>Ecdysozoa</taxon>
        <taxon>Arthropoda</taxon>
        <taxon>Hexapoda</taxon>
        <taxon>Insecta</taxon>
        <taxon>Pterygota</taxon>
        <taxon>Neoptera</taxon>
        <taxon>Paraneoptera</taxon>
        <taxon>Hemiptera</taxon>
        <taxon>Sternorrhyncha</taxon>
        <taxon>Aphidomorpha</taxon>
        <taxon>Aphidoidea</taxon>
        <taxon>Aphididae</taxon>
        <taxon>Aphidini</taxon>
        <taxon>Aphis</taxon>
        <taxon>Aphis</taxon>
    </lineage>
</organism>
<dbReference type="AlphaFoldDB" id="A0A6G0VQV1"/>
<gene>
    <name evidence="1" type="ORF">FWK35_00029026</name>
</gene>
<comment type="caution">
    <text evidence="1">The sequence shown here is derived from an EMBL/GenBank/DDBJ whole genome shotgun (WGS) entry which is preliminary data.</text>
</comment>
<sequence length="64" mass="7143">MYTVTFRFTDICCKFPGSVHDAAVLKNSNLYNSSHLKIPPITKNIDGVEVPYFLLGDPAYPLLP</sequence>